<feature type="transmembrane region" description="Helical" evidence="1">
    <location>
        <begin position="12"/>
        <end position="39"/>
    </location>
</feature>
<dbReference type="RefSeq" id="WP_101517925.1">
    <property type="nucleotide sequence ID" value="NZ_PKUS01000008.1"/>
</dbReference>
<evidence type="ECO:0008006" key="4">
    <source>
        <dbReference type="Google" id="ProtNLM"/>
    </source>
</evidence>
<comment type="caution">
    <text evidence="2">The sequence shown here is derived from an EMBL/GenBank/DDBJ whole genome shotgun (WGS) entry which is preliminary data.</text>
</comment>
<keyword evidence="1" id="KW-0472">Membrane</keyword>
<feature type="transmembrane region" description="Helical" evidence="1">
    <location>
        <begin position="133"/>
        <end position="155"/>
    </location>
</feature>
<evidence type="ECO:0000313" key="3">
    <source>
        <dbReference type="Proteomes" id="UP000235005"/>
    </source>
</evidence>
<proteinExistence type="predicted"/>
<dbReference type="OrthoDB" id="9776609at2"/>
<feature type="transmembrane region" description="Helical" evidence="1">
    <location>
        <begin position="192"/>
        <end position="216"/>
    </location>
</feature>
<keyword evidence="1" id="KW-0812">Transmembrane</keyword>
<dbReference type="PANTHER" id="PTHR34219:SF4">
    <property type="entry name" value="PEPSY DOMAIN-CONTAINING PROTEIN"/>
    <property type="match status" value="1"/>
</dbReference>
<dbReference type="InterPro" id="IPR005625">
    <property type="entry name" value="PepSY-ass_TM"/>
</dbReference>
<sequence>MRMNPGLVKRSLDAHSAIGLVVGGLMYLICLTGTLAAIAETFERWEQPSIPEFSHAQTGAVENAMNRFRKEINENPESIWVVFPTAEIPRMHVSDGQQERFTDAVGNLLAEPVEGWTHMLRELHISLHLPHNIGLVIVSAIGAMLVALIVSGLLAHPRLFKDAFKFRLGGSRRLEQADIHNRLSVWGLPFHIMIATTGAFYGLVGILVFSAATAWYESDTNALFDAVYGADPVLEAPAQKLDTARAMSELKARHPDVSPIYLVAHQLDTPAQFMEIAATVPGRLAYSEIYRFNADGSYLGSQQLTSGPGARQFLYSLYRVHFGYFGGQATRILWFILGLALTVVSVSGINIWLTKRARNDWLDRTWCGLVWGTPLALVLSAAGAVFTALSPLAIFLSVVVTSALVAGRQRNLPACRALLQATCGACLALLAIAHLLNYPPTQFGHYLFWLNGGLLLAAAILAVLAHRSHRVFRDPAADAIPVTIA</sequence>
<dbReference type="AlphaFoldDB" id="A0A2N5X452"/>
<dbReference type="Proteomes" id="UP000235005">
    <property type="component" value="Unassembled WGS sequence"/>
</dbReference>
<feature type="transmembrane region" description="Helical" evidence="1">
    <location>
        <begin position="418"/>
        <end position="437"/>
    </location>
</feature>
<keyword evidence="1" id="KW-1133">Transmembrane helix</keyword>
<organism evidence="2 3">
    <name type="scientific">Pseudohalioglobus lutimaris</name>
    <dbReference type="NCBI Taxonomy" id="1737061"/>
    <lineage>
        <taxon>Bacteria</taxon>
        <taxon>Pseudomonadati</taxon>
        <taxon>Pseudomonadota</taxon>
        <taxon>Gammaproteobacteria</taxon>
        <taxon>Cellvibrionales</taxon>
        <taxon>Halieaceae</taxon>
        <taxon>Pseudohalioglobus</taxon>
    </lineage>
</organism>
<evidence type="ECO:0000313" key="2">
    <source>
        <dbReference type="EMBL" id="PLW69271.1"/>
    </source>
</evidence>
<feature type="transmembrane region" description="Helical" evidence="1">
    <location>
        <begin position="443"/>
        <end position="465"/>
    </location>
</feature>
<protein>
    <recommendedName>
        <fullName evidence="4">PepSY domain-containing protein</fullName>
    </recommendedName>
</protein>
<name>A0A2N5X452_9GAMM</name>
<keyword evidence="3" id="KW-1185">Reference proteome</keyword>
<dbReference type="PANTHER" id="PTHR34219">
    <property type="entry name" value="IRON-REGULATED INNER MEMBRANE PROTEIN-RELATED"/>
    <property type="match status" value="1"/>
</dbReference>
<dbReference type="EMBL" id="PKUS01000008">
    <property type="protein sequence ID" value="PLW69271.1"/>
    <property type="molecule type" value="Genomic_DNA"/>
</dbReference>
<accession>A0A2N5X452</accession>
<gene>
    <name evidence="2" type="ORF">C0039_09450</name>
</gene>
<evidence type="ECO:0000256" key="1">
    <source>
        <dbReference type="SAM" id="Phobius"/>
    </source>
</evidence>
<dbReference type="Pfam" id="PF03929">
    <property type="entry name" value="PepSY_TM"/>
    <property type="match status" value="1"/>
</dbReference>
<reference evidence="2 3" key="1">
    <citation type="submission" date="2018-01" db="EMBL/GenBank/DDBJ databases">
        <title>The draft genome sequence of Halioglobus lutimaris HF004.</title>
        <authorList>
            <person name="Du Z.-J."/>
            <person name="Shi M.-J."/>
        </authorList>
    </citation>
    <scope>NUCLEOTIDE SEQUENCE [LARGE SCALE GENOMIC DNA]</scope>
    <source>
        <strain evidence="2 3">HF004</strain>
    </source>
</reference>
<feature type="transmembrane region" description="Helical" evidence="1">
    <location>
        <begin position="332"/>
        <end position="353"/>
    </location>
</feature>